<dbReference type="PANTHER" id="PTHR33993:SF2">
    <property type="entry name" value="VOC DOMAIN-CONTAINING PROTEIN"/>
    <property type="match status" value="1"/>
</dbReference>
<accession>A0A556ML02</accession>
<dbReference type="EMBL" id="VLPK01000002">
    <property type="protein sequence ID" value="TSJ40607.1"/>
    <property type="molecule type" value="Genomic_DNA"/>
</dbReference>
<evidence type="ECO:0000313" key="3">
    <source>
        <dbReference type="Proteomes" id="UP000318733"/>
    </source>
</evidence>
<evidence type="ECO:0000259" key="1">
    <source>
        <dbReference type="PROSITE" id="PS51819"/>
    </source>
</evidence>
<dbReference type="InterPro" id="IPR004360">
    <property type="entry name" value="Glyas_Fos-R_dOase_dom"/>
</dbReference>
<feature type="domain" description="VOC" evidence="1">
    <location>
        <begin position="11"/>
        <end position="135"/>
    </location>
</feature>
<dbReference type="Pfam" id="PF00903">
    <property type="entry name" value="Glyoxalase"/>
    <property type="match status" value="1"/>
</dbReference>
<dbReference type="AlphaFoldDB" id="A0A556ML02"/>
<dbReference type="PANTHER" id="PTHR33993">
    <property type="entry name" value="GLYOXALASE-RELATED"/>
    <property type="match status" value="1"/>
</dbReference>
<sequence length="136" mass="14780">MLQKLSADANALTWFEIPVEDMRRARKFYETILDITMETMGKDTPEEQTVFFPRKPDTIMALSGILSGALVKSARIKPGQDGPLIYLNASPSIQTVIDKIEPAGGKVIAPKSKIPAGLIAVFLDTEGNKVALHAAK</sequence>
<dbReference type="RefSeq" id="WP_144248645.1">
    <property type="nucleotide sequence ID" value="NZ_VLPK01000002.1"/>
</dbReference>
<protein>
    <submittedName>
        <fullName evidence="2">VOC family protein</fullName>
    </submittedName>
</protein>
<dbReference type="CDD" id="cd07247">
    <property type="entry name" value="SgaA_N_like"/>
    <property type="match status" value="1"/>
</dbReference>
<name>A0A556ML02_9SPHI</name>
<dbReference type="InterPro" id="IPR052164">
    <property type="entry name" value="Anthracycline_SecMetBiosynth"/>
</dbReference>
<dbReference type="PROSITE" id="PS51819">
    <property type="entry name" value="VOC"/>
    <property type="match status" value="1"/>
</dbReference>
<keyword evidence="3" id="KW-1185">Reference proteome</keyword>
<gene>
    <name evidence="2" type="ORF">FO440_12720</name>
</gene>
<dbReference type="InterPro" id="IPR029068">
    <property type="entry name" value="Glyas_Bleomycin-R_OHBP_Dase"/>
</dbReference>
<organism evidence="2 3">
    <name type="scientific">Mucilaginibacter corticis</name>
    <dbReference type="NCBI Taxonomy" id="2597670"/>
    <lineage>
        <taxon>Bacteria</taxon>
        <taxon>Pseudomonadati</taxon>
        <taxon>Bacteroidota</taxon>
        <taxon>Sphingobacteriia</taxon>
        <taxon>Sphingobacteriales</taxon>
        <taxon>Sphingobacteriaceae</taxon>
        <taxon>Mucilaginibacter</taxon>
    </lineage>
</organism>
<dbReference type="OrthoDB" id="9804235at2"/>
<comment type="caution">
    <text evidence="2">The sequence shown here is derived from an EMBL/GenBank/DDBJ whole genome shotgun (WGS) entry which is preliminary data.</text>
</comment>
<reference evidence="2 3" key="1">
    <citation type="submission" date="2019-07" db="EMBL/GenBank/DDBJ databases">
        <authorList>
            <person name="Huq M.A."/>
        </authorList>
    </citation>
    <scope>NUCLEOTIDE SEQUENCE [LARGE SCALE GENOMIC DNA]</scope>
    <source>
        <strain evidence="2 3">MAH-19</strain>
    </source>
</reference>
<dbReference type="Proteomes" id="UP000318733">
    <property type="component" value="Unassembled WGS sequence"/>
</dbReference>
<dbReference type="SUPFAM" id="SSF54593">
    <property type="entry name" value="Glyoxalase/Bleomycin resistance protein/Dihydroxybiphenyl dioxygenase"/>
    <property type="match status" value="1"/>
</dbReference>
<proteinExistence type="predicted"/>
<evidence type="ECO:0000313" key="2">
    <source>
        <dbReference type="EMBL" id="TSJ40607.1"/>
    </source>
</evidence>
<dbReference type="Gene3D" id="3.10.180.10">
    <property type="entry name" value="2,3-Dihydroxybiphenyl 1,2-Dioxygenase, domain 1"/>
    <property type="match status" value="1"/>
</dbReference>
<dbReference type="InterPro" id="IPR037523">
    <property type="entry name" value="VOC_core"/>
</dbReference>